<dbReference type="EMBL" id="BEYQ01000006">
    <property type="protein sequence ID" value="GBD52913.1"/>
    <property type="molecule type" value="Genomic_DNA"/>
</dbReference>
<evidence type="ECO:0000256" key="1">
    <source>
        <dbReference type="ARBA" id="ARBA00007553"/>
    </source>
</evidence>
<dbReference type="InterPro" id="IPR002502">
    <property type="entry name" value="Amidase_domain"/>
</dbReference>
<dbReference type="Proteomes" id="UP000236321">
    <property type="component" value="Unassembled WGS sequence"/>
</dbReference>
<protein>
    <submittedName>
        <fullName evidence="3">Peptidoglycan binding domain protein</fullName>
    </submittedName>
</protein>
<evidence type="ECO:0000259" key="2">
    <source>
        <dbReference type="SMART" id="SM00701"/>
    </source>
</evidence>
<proteinExistence type="inferred from homology"/>
<accession>A0A2H6BRV9</accession>
<dbReference type="AlphaFoldDB" id="A0A2H6BRV9"/>
<dbReference type="Gene3D" id="3.40.80.10">
    <property type="entry name" value="Peptidoglycan recognition protein-like"/>
    <property type="match status" value="1"/>
</dbReference>
<dbReference type="GO" id="GO:0008270">
    <property type="term" value="F:zinc ion binding"/>
    <property type="evidence" value="ECO:0007669"/>
    <property type="project" value="InterPro"/>
</dbReference>
<dbReference type="PANTHER" id="PTHR11022:SF41">
    <property type="entry name" value="PEPTIDOGLYCAN-RECOGNITION PROTEIN LC-RELATED"/>
    <property type="match status" value="1"/>
</dbReference>
<dbReference type="PANTHER" id="PTHR11022">
    <property type="entry name" value="PEPTIDOGLYCAN RECOGNITION PROTEIN"/>
    <property type="match status" value="1"/>
</dbReference>
<evidence type="ECO:0000313" key="4">
    <source>
        <dbReference type="Proteomes" id="UP000236321"/>
    </source>
</evidence>
<dbReference type="SUPFAM" id="SSF47090">
    <property type="entry name" value="PGBD-like"/>
    <property type="match status" value="1"/>
</dbReference>
<dbReference type="RefSeq" id="WP_002755594.1">
    <property type="nucleotide sequence ID" value="NZ_BEIU01000015.1"/>
</dbReference>
<sequence length="263" mass="28654">MPFTAKVITTNEWGSRPAGPFDKTVPKFIVIHHTDNQNPPNDSSKGTIDGAKQLARDIQKFHMDSRGWSDSGHNFLNTTGGILLEGRHGTLDAVKQGMCVQSAHARQDGNRLAGGNKCPGIENEGNFMTFHMGQKQWDSLVELCVSLSSSCNISPKNIRGHREFSNTDCPGDWLFSQLPRLRQEVANKLGSTVEEDEPLLKLGSIGQDVIELQQKLTDKSFSPGAIDGDFGENTKQAVIAFQRSVGLTADGIVGPRTRKALGL</sequence>
<comment type="similarity">
    <text evidence="1">Belongs to the N-acetylmuramoyl-L-alanine amidase 2 family.</text>
</comment>
<organism evidence="3 4">
    <name type="scientific">Microcystis aeruginosa NIES-298</name>
    <dbReference type="NCBI Taxonomy" id="449468"/>
    <lineage>
        <taxon>Bacteria</taxon>
        <taxon>Bacillati</taxon>
        <taxon>Cyanobacteriota</taxon>
        <taxon>Cyanophyceae</taxon>
        <taxon>Oscillatoriophycideae</taxon>
        <taxon>Chroococcales</taxon>
        <taxon>Microcystaceae</taxon>
        <taxon>Microcystis</taxon>
    </lineage>
</organism>
<dbReference type="SUPFAM" id="SSF55846">
    <property type="entry name" value="N-acetylmuramoyl-L-alanine amidase-like"/>
    <property type="match status" value="1"/>
</dbReference>
<gene>
    <name evidence="3" type="ORF">BGM30_20060</name>
</gene>
<evidence type="ECO:0000313" key="3">
    <source>
        <dbReference type="EMBL" id="GBD52913.1"/>
    </source>
</evidence>
<dbReference type="InterPro" id="IPR006619">
    <property type="entry name" value="PGRP_domain_met/bac"/>
</dbReference>
<name>A0A2H6BRV9_MICAE</name>
<dbReference type="InterPro" id="IPR036505">
    <property type="entry name" value="Amidase/PGRP_sf"/>
</dbReference>
<dbReference type="Gene3D" id="1.10.101.10">
    <property type="entry name" value="PGBD-like superfamily/PGBD"/>
    <property type="match status" value="1"/>
</dbReference>
<dbReference type="InterPro" id="IPR036365">
    <property type="entry name" value="PGBD-like_sf"/>
</dbReference>
<dbReference type="InterPro" id="IPR036366">
    <property type="entry name" value="PGBDSf"/>
</dbReference>
<comment type="caution">
    <text evidence="3">The sequence shown here is derived from an EMBL/GenBank/DDBJ whole genome shotgun (WGS) entry which is preliminary data.</text>
</comment>
<dbReference type="InterPro" id="IPR015510">
    <property type="entry name" value="PGRP"/>
</dbReference>
<dbReference type="SMART" id="SM00701">
    <property type="entry name" value="PGRP"/>
    <property type="match status" value="1"/>
</dbReference>
<dbReference type="GO" id="GO:0009253">
    <property type="term" value="P:peptidoglycan catabolic process"/>
    <property type="evidence" value="ECO:0007669"/>
    <property type="project" value="InterPro"/>
</dbReference>
<dbReference type="Pfam" id="PF01510">
    <property type="entry name" value="Amidase_2"/>
    <property type="match status" value="1"/>
</dbReference>
<dbReference type="InterPro" id="IPR002477">
    <property type="entry name" value="Peptidoglycan-bd-like"/>
</dbReference>
<dbReference type="CDD" id="cd06583">
    <property type="entry name" value="PGRP"/>
    <property type="match status" value="1"/>
</dbReference>
<dbReference type="Pfam" id="PF01471">
    <property type="entry name" value="PG_binding_1"/>
    <property type="match status" value="1"/>
</dbReference>
<reference evidence="4" key="1">
    <citation type="submission" date="2017-12" db="EMBL/GenBank/DDBJ databases">
        <title>Improved Draft Genome Sequence of Microcystis aeruginosa NIES-298, a Microcystin-Producing Cyanobacterium from Lake Kasumigaura, Japan.</title>
        <authorList>
            <person name="Yamaguchi H."/>
            <person name="Suzuki S."/>
            <person name="Kawachi M."/>
        </authorList>
    </citation>
    <scope>NUCLEOTIDE SEQUENCE [LARGE SCALE GENOMIC DNA]</scope>
    <source>
        <strain evidence="4">NIES-298</strain>
    </source>
</reference>
<dbReference type="GO" id="GO:0008745">
    <property type="term" value="F:N-acetylmuramoyl-L-alanine amidase activity"/>
    <property type="evidence" value="ECO:0007669"/>
    <property type="project" value="InterPro"/>
</dbReference>
<feature type="domain" description="Peptidoglycan recognition protein family" evidence="2">
    <location>
        <begin position="5"/>
        <end position="119"/>
    </location>
</feature>